<dbReference type="AlphaFoldDB" id="A0A5C3KN23"/>
<proteinExistence type="predicted"/>
<sequence length="143" mass="15183">MRRKRMRAVAHRNAMAQKLGHPGMNVPGVQPTAYAGGQTNYNGPQVGGAGYAYGGPPHNYAPPPHAPPTHQTSAQYATGENRFRNDPPAPPPYIEGEQGQKQSSGPMTPVAPAAAHTIHNEDQNPPFVGGFRPPNSPPHNTNV</sequence>
<evidence type="ECO:0000313" key="3">
    <source>
        <dbReference type="Proteomes" id="UP000307440"/>
    </source>
</evidence>
<reference evidence="2 3" key="1">
    <citation type="journal article" date="2019" name="Nat. Ecol. Evol.">
        <title>Megaphylogeny resolves global patterns of mushroom evolution.</title>
        <authorList>
            <person name="Varga T."/>
            <person name="Krizsan K."/>
            <person name="Foldi C."/>
            <person name="Dima B."/>
            <person name="Sanchez-Garcia M."/>
            <person name="Sanchez-Ramirez S."/>
            <person name="Szollosi G.J."/>
            <person name="Szarkandi J.G."/>
            <person name="Papp V."/>
            <person name="Albert L."/>
            <person name="Andreopoulos W."/>
            <person name="Angelini C."/>
            <person name="Antonin V."/>
            <person name="Barry K.W."/>
            <person name="Bougher N.L."/>
            <person name="Buchanan P."/>
            <person name="Buyck B."/>
            <person name="Bense V."/>
            <person name="Catcheside P."/>
            <person name="Chovatia M."/>
            <person name="Cooper J."/>
            <person name="Damon W."/>
            <person name="Desjardin D."/>
            <person name="Finy P."/>
            <person name="Geml J."/>
            <person name="Haridas S."/>
            <person name="Hughes K."/>
            <person name="Justo A."/>
            <person name="Karasinski D."/>
            <person name="Kautmanova I."/>
            <person name="Kiss B."/>
            <person name="Kocsube S."/>
            <person name="Kotiranta H."/>
            <person name="LaButti K.M."/>
            <person name="Lechner B.E."/>
            <person name="Liimatainen K."/>
            <person name="Lipzen A."/>
            <person name="Lukacs Z."/>
            <person name="Mihaltcheva S."/>
            <person name="Morgado L.N."/>
            <person name="Niskanen T."/>
            <person name="Noordeloos M.E."/>
            <person name="Ohm R.A."/>
            <person name="Ortiz-Santana B."/>
            <person name="Ovrebo C."/>
            <person name="Racz N."/>
            <person name="Riley R."/>
            <person name="Savchenko A."/>
            <person name="Shiryaev A."/>
            <person name="Soop K."/>
            <person name="Spirin V."/>
            <person name="Szebenyi C."/>
            <person name="Tomsovsky M."/>
            <person name="Tulloss R.E."/>
            <person name="Uehling J."/>
            <person name="Grigoriev I.V."/>
            <person name="Vagvolgyi C."/>
            <person name="Papp T."/>
            <person name="Martin F.M."/>
            <person name="Miettinen O."/>
            <person name="Hibbett D.S."/>
            <person name="Nagy L.G."/>
        </authorList>
    </citation>
    <scope>NUCLEOTIDE SEQUENCE [LARGE SCALE GENOMIC DNA]</scope>
    <source>
        <strain evidence="2 3">CBS 121175</strain>
    </source>
</reference>
<keyword evidence="3" id="KW-1185">Reference proteome</keyword>
<feature type="compositionally biased region" description="Polar residues" evidence="1">
    <location>
        <begin position="69"/>
        <end position="78"/>
    </location>
</feature>
<dbReference type="Proteomes" id="UP000307440">
    <property type="component" value="Unassembled WGS sequence"/>
</dbReference>
<protein>
    <submittedName>
        <fullName evidence="2">Uncharacterized protein</fullName>
    </submittedName>
</protein>
<organism evidence="2 3">
    <name type="scientific">Coprinopsis marcescibilis</name>
    <name type="common">Agaric fungus</name>
    <name type="synonym">Psathyrella marcescibilis</name>
    <dbReference type="NCBI Taxonomy" id="230819"/>
    <lineage>
        <taxon>Eukaryota</taxon>
        <taxon>Fungi</taxon>
        <taxon>Dikarya</taxon>
        <taxon>Basidiomycota</taxon>
        <taxon>Agaricomycotina</taxon>
        <taxon>Agaricomycetes</taxon>
        <taxon>Agaricomycetidae</taxon>
        <taxon>Agaricales</taxon>
        <taxon>Agaricineae</taxon>
        <taxon>Psathyrellaceae</taxon>
        <taxon>Coprinopsis</taxon>
    </lineage>
</organism>
<gene>
    <name evidence="2" type="ORF">FA15DRAFT_69943</name>
</gene>
<feature type="region of interest" description="Disordered" evidence="1">
    <location>
        <begin position="48"/>
        <end position="143"/>
    </location>
</feature>
<evidence type="ECO:0000313" key="2">
    <source>
        <dbReference type="EMBL" id="TFK21662.1"/>
    </source>
</evidence>
<accession>A0A5C3KN23</accession>
<evidence type="ECO:0000256" key="1">
    <source>
        <dbReference type="SAM" id="MobiDB-lite"/>
    </source>
</evidence>
<dbReference type="EMBL" id="ML210261">
    <property type="protein sequence ID" value="TFK21662.1"/>
    <property type="molecule type" value="Genomic_DNA"/>
</dbReference>
<name>A0A5C3KN23_COPMA</name>